<reference evidence="1 2" key="1">
    <citation type="submission" date="2016-10" db="EMBL/GenBank/DDBJ databases">
        <authorList>
            <person name="de Groot N.N."/>
        </authorList>
    </citation>
    <scope>NUCLEOTIDE SEQUENCE [LARGE SCALE GENOMIC DNA]</scope>
    <source>
        <strain evidence="1 2">CGMCC 1.8891</strain>
    </source>
</reference>
<name>A0A1I3VSA1_9RHOB</name>
<organism evidence="1 2">
    <name type="scientific">Celeribacter halophilus</name>
    <dbReference type="NCBI Taxonomy" id="576117"/>
    <lineage>
        <taxon>Bacteria</taxon>
        <taxon>Pseudomonadati</taxon>
        <taxon>Pseudomonadota</taxon>
        <taxon>Alphaproteobacteria</taxon>
        <taxon>Rhodobacterales</taxon>
        <taxon>Roseobacteraceae</taxon>
        <taxon>Celeribacter</taxon>
    </lineage>
</organism>
<dbReference type="EMBL" id="FORY01000017">
    <property type="protein sequence ID" value="SFJ98062.1"/>
    <property type="molecule type" value="Genomic_DNA"/>
</dbReference>
<dbReference type="InterPro" id="IPR019587">
    <property type="entry name" value="Polyketide_cyclase/dehydratase"/>
</dbReference>
<sequence>MKFSTRQDIEAPADFVFGHITDFEGLERQAMRRGIDFSRKSPTQPRGVGAGWTLKVPFRGKMRDLDAEITEFDAPNVLMAMAKSGGLNMEITTELVPLSAQRTRVTFGYDVRPTTLSARILVQSVKFAKSTLQKRFEKRVKTYCQNLSEQYQGAQRG</sequence>
<protein>
    <submittedName>
        <fullName evidence="1">Polyketide cyclase / dehydrase and lipid transport</fullName>
    </submittedName>
</protein>
<evidence type="ECO:0000313" key="2">
    <source>
        <dbReference type="Proteomes" id="UP000183299"/>
    </source>
</evidence>
<dbReference type="SUPFAM" id="SSF55961">
    <property type="entry name" value="Bet v1-like"/>
    <property type="match status" value="1"/>
</dbReference>
<gene>
    <name evidence="1" type="ORF">SAMN04488138_11744</name>
</gene>
<dbReference type="RefSeq" id="WP_066602332.1">
    <property type="nucleotide sequence ID" value="NZ_FORY01000017.1"/>
</dbReference>
<dbReference type="Pfam" id="PF10604">
    <property type="entry name" value="Polyketide_cyc2"/>
    <property type="match status" value="1"/>
</dbReference>
<dbReference type="OrthoDB" id="7860307at2"/>
<dbReference type="Gene3D" id="3.30.530.20">
    <property type="match status" value="1"/>
</dbReference>
<evidence type="ECO:0000313" key="1">
    <source>
        <dbReference type="EMBL" id="SFJ98062.1"/>
    </source>
</evidence>
<dbReference type="STRING" id="576117.SAMN04488138_11744"/>
<dbReference type="InterPro" id="IPR023393">
    <property type="entry name" value="START-like_dom_sf"/>
</dbReference>
<dbReference type="GeneID" id="98666538"/>
<keyword evidence="2" id="KW-1185">Reference proteome</keyword>
<accession>A0A1I3VSA1</accession>
<proteinExistence type="predicted"/>
<dbReference type="Proteomes" id="UP000183299">
    <property type="component" value="Unassembled WGS sequence"/>
</dbReference>
<dbReference type="AlphaFoldDB" id="A0A1I3VSA1"/>